<dbReference type="EMBL" id="PGEZ01000002">
    <property type="protein sequence ID" value="PJJ54211.1"/>
    <property type="molecule type" value="Genomic_DNA"/>
</dbReference>
<dbReference type="RefSeq" id="WP_039339495.1">
    <property type="nucleotide sequence ID" value="NZ_PGEZ01000002.1"/>
</dbReference>
<feature type="domain" description="HTH marR-type" evidence="1">
    <location>
        <begin position="1"/>
        <end position="151"/>
    </location>
</feature>
<dbReference type="GO" id="GO:0003677">
    <property type="term" value="F:DNA binding"/>
    <property type="evidence" value="ECO:0007669"/>
    <property type="project" value="UniProtKB-KW"/>
</dbReference>
<reference evidence="2 3" key="1">
    <citation type="submission" date="2017-11" db="EMBL/GenBank/DDBJ databases">
        <title>Genomic Encyclopedia of Archaeal and Bacterial Type Strains, Phase II (KMG-II): From Individual Species to Whole Genera.</title>
        <authorList>
            <person name="Goeker M."/>
        </authorList>
    </citation>
    <scope>NUCLEOTIDE SEQUENCE [LARGE SCALE GENOMIC DNA]</scope>
    <source>
        <strain evidence="2 3">DSM 27763</strain>
    </source>
</reference>
<keyword evidence="2" id="KW-0238">DNA-binding</keyword>
<dbReference type="AlphaFoldDB" id="A0A0B2BW14"/>
<evidence type="ECO:0000313" key="3">
    <source>
        <dbReference type="Proteomes" id="UP000230842"/>
    </source>
</evidence>
<organism evidence="2 3">
    <name type="scientific">Mumia flava</name>
    <dbReference type="NCBI Taxonomy" id="1348852"/>
    <lineage>
        <taxon>Bacteria</taxon>
        <taxon>Bacillati</taxon>
        <taxon>Actinomycetota</taxon>
        <taxon>Actinomycetes</taxon>
        <taxon>Propionibacteriales</taxon>
        <taxon>Nocardioidaceae</taxon>
        <taxon>Mumia</taxon>
    </lineage>
</organism>
<dbReference type="Gene3D" id="1.10.10.10">
    <property type="entry name" value="Winged helix-like DNA-binding domain superfamily/Winged helix DNA-binding domain"/>
    <property type="match status" value="1"/>
</dbReference>
<gene>
    <name evidence="2" type="ORF">CLV56_3719</name>
</gene>
<comment type="caution">
    <text evidence="2">The sequence shown here is derived from an EMBL/GenBank/DDBJ whole genome shotgun (WGS) entry which is preliminary data.</text>
</comment>
<proteinExistence type="predicted"/>
<dbReference type="GO" id="GO:0006950">
    <property type="term" value="P:response to stress"/>
    <property type="evidence" value="ECO:0007669"/>
    <property type="project" value="TreeGrafter"/>
</dbReference>
<dbReference type="InterPro" id="IPR036390">
    <property type="entry name" value="WH_DNA-bd_sf"/>
</dbReference>
<dbReference type="PANTHER" id="PTHR33164">
    <property type="entry name" value="TRANSCRIPTIONAL REGULATOR, MARR FAMILY"/>
    <property type="match status" value="1"/>
</dbReference>
<keyword evidence="3" id="KW-1185">Reference proteome</keyword>
<dbReference type="OrthoDB" id="3526267at2"/>
<dbReference type="SMART" id="SM00347">
    <property type="entry name" value="HTH_MARR"/>
    <property type="match status" value="1"/>
</dbReference>
<dbReference type="InterPro" id="IPR036388">
    <property type="entry name" value="WH-like_DNA-bd_sf"/>
</dbReference>
<evidence type="ECO:0000313" key="2">
    <source>
        <dbReference type="EMBL" id="PJJ54211.1"/>
    </source>
</evidence>
<dbReference type="Proteomes" id="UP000230842">
    <property type="component" value="Unassembled WGS sequence"/>
</dbReference>
<accession>A0A0B2BW14</accession>
<dbReference type="PANTHER" id="PTHR33164:SF99">
    <property type="entry name" value="MARR FAMILY REGULATORY PROTEIN"/>
    <property type="match status" value="1"/>
</dbReference>
<dbReference type="InterPro" id="IPR039422">
    <property type="entry name" value="MarR/SlyA-like"/>
</dbReference>
<name>A0A0B2BW14_9ACTN</name>
<dbReference type="PROSITE" id="PS50995">
    <property type="entry name" value="HTH_MARR_2"/>
    <property type="match status" value="1"/>
</dbReference>
<dbReference type="GO" id="GO:0003700">
    <property type="term" value="F:DNA-binding transcription factor activity"/>
    <property type="evidence" value="ECO:0007669"/>
    <property type="project" value="InterPro"/>
</dbReference>
<evidence type="ECO:0000259" key="1">
    <source>
        <dbReference type="PROSITE" id="PS50995"/>
    </source>
</evidence>
<dbReference type="Pfam" id="PF12802">
    <property type="entry name" value="MarR_2"/>
    <property type="match status" value="1"/>
</dbReference>
<sequence length="164" mass="18237">MTTTDDQVRWLSPEERAAWLAVAALIVKLPNALDAQLQHDQRLSFFEYMILAVLSEQDDHTLQMSDIAEFTSGSLSRLSHTVTRLEREGLVTRERMRGPGRRTCARLTDAGYAKVVAAAPGHVERVREVLIDAVTPEQLDALRGIGEAVLARIDPDRTCTDGRV</sequence>
<dbReference type="InterPro" id="IPR000835">
    <property type="entry name" value="HTH_MarR-typ"/>
</dbReference>
<protein>
    <submittedName>
        <fullName evidence="2">DNA-binding MarR family transcriptional regulator</fullName>
    </submittedName>
</protein>
<dbReference type="SUPFAM" id="SSF46785">
    <property type="entry name" value="Winged helix' DNA-binding domain"/>
    <property type="match status" value="1"/>
</dbReference>